<dbReference type="Gene3D" id="3.30.1520.10">
    <property type="entry name" value="Phox-like domain"/>
    <property type="match status" value="1"/>
</dbReference>
<dbReference type="Gene3D" id="1.20.1270.60">
    <property type="entry name" value="Arfaptin homology (AH) domain/BAR domain"/>
    <property type="match status" value="2"/>
</dbReference>
<dbReference type="AlphaFoldDB" id="A0A9P3HHI8"/>
<dbReference type="SUPFAM" id="SSF64268">
    <property type="entry name" value="PX domain"/>
    <property type="match status" value="1"/>
</dbReference>
<keyword evidence="9" id="KW-0175">Coiled coil</keyword>
<reference evidence="12" key="1">
    <citation type="submission" date="2021-11" db="EMBL/GenBank/DDBJ databases">
        <authorList>
            <person name="Herlambang A."/>
            <person name="Guo Y."/>
            <person name="Takashima Y."/>
            <person name="Nishizawa T."/>
        </authorList>
    </citation>
    <scope>NUCLEOTIDE SEQUENCE</scope>
    <source>
        <strain evidence="12">E1425</strain>
    </source>
</reference>
<dbReference type="SMART" id="SM00312">
    <property type="entry name" value="PX"/>
    <property type="match status" value="1"/>
</dbReference>
<evidence type="ECO:0000256" key="7">
    <source>
        <dbReference type="ARBA" id="ARBA00023121"/>
    </source>
</evidence>
<dbReference type="PROSITE" id="PS50195">
    <property type="entry name" value="PX"/>
    <property type="match status" value="1"/>
</dbReference>
<comment type="similarity">
    <text evidence="2">Belongs to the sorting nexin family.</text>
</comment>
<dbReference type="Proteomes" id="UP000827284">
    <property type="component" value="Unassembled WGS sequence"/>
</dbReference>
<evidence type="ECO:0000313" key="12">
    <source>
        <dbReference type="EMBL" id="GJJ76815.1"/>
    </source>
</evidence>
<evidence type="ECO:0000256" key="8">
    <source>
        <dbReference type="ARBA" id="ARBA00023136"/>
    </source>
</evidence>
<evidence type="ECO:0000313" key="13">
    <source>
        <dbReference type="Proteomes" id="UP000827284"/>
    </source>
</evidence>
<accession>A0A9P3HHI8</accession>
<keyword evidence="4" id="KW-0967">Endosome</keyword>
<dbReference type="OrthoDB" id="289314at2759"/>
<gene>
    <name evidence="12" type="ORF">EMPS_09174</name>
</gene>
<dbReference type="GO" id="GO:0035091">
    <property type="term" value="F:phosphatidylinositol binding"/>
    <property type="evidence" value="ECO:0007669"/>
    <property type="project" value="InterPro"/>
</dbReference>
<comment type="caution">
    <text evidence="12">The sequence shown here is derived from an EMBL/GenBank/DDBJ whole genome shotgun (WGS) entry which is preliminary data.</text>
</comment>
<dbReference type="InterPro" id="IPR001683">
    <property type="entry name" value="PX_dom"/>
</dbReference>
<keyword evidence="3" id="KW-0813">Transport</keyword>
<dbReference type="EMBL" id="BQFW01000012">
    <property type="protein sequence ID" value="GJJ76815.1"/>
    <property type="molecule type" value="Genomic_DNA"/>
</dbReference>
<dbReference type="CDD" id="cd06867">
    <property type="entry name" value="PX_SNX41_42"/>
    <property type="match status" value="1"/>
</dbReference>
<evidence type="ECO:0000259" key="11">
    <source>
        <dbReference type="PROSITE" id="PS50195"/>
    </source>
</evidence>
<dbReference type="PANTHER" id="PTHR46979">
    <property type="entry name" value="SORTING NEXIN-41"/>
    <property type="match status" value="1"/>
</dbReference>
<dbReference type="GO" id="GO:0042147">
    <property type="term" value="P:retrograde transport, endosome to Golgi"/>
    <property type="evidence" value="ECO:0007669"/>
    <property type="project" value="InterPro"/>
</dbReference>
<evidence type="ECO:0000256" key="10">
    <source>
        <dbReference type="SAM" id="MobiDB-lite"/>
    </source>
</evidence>
<dbReference type="InterPro" id="IPR036871">
    <property type="entry name" value="PX_dom_sf"/>
</dbReference>
<organism evidence="12 13">
    <name type="scientific">Entomortierella parvispora</name>
    <dbReference type="NCBI Taxonomy" id="205924"/>
    <lineage>
        <taxon>Eukaryota</taxon>
        <taxon>Fungi</taxon>
        <taxon>Fungi incertae sedis</taxon>
        <taxon>Mucoromycota</taxon>
        <taxon>Mortierellomycotina</taxon>
        <taxon>Mortierellomycetes</taxon>
        <taxon>Mortierellales</taxon>
        <taxon>Mortierellaceae</taxon>
        <taxon>Entomortierella</taxon>
    </lineage>
</organism>
<feature type="compositionally biased region" description="Low complexity" evidence="10">
    <location>
        <begin position="196"/>
        <end position="233"/>
    </location>
</feature>
<feature type="domain" description="PX" evidence="11">
    <location>
        <begin position="59"/>
        <end position="175"/>
    </location>
</feature>
<dbReference type="PANTHER" id="PTHR46979:SF2">
    <property type="entry name" value="SORTING NEXIN-41"/>
    <property type="match status" value="1"/>
</dbReference>
<keyword evidence="8" id="KW-0472">Membrane</keyword>
<evidence type="ECO:0000256" key="5">
    <source>
        <dbReference type="ARBA" id="ARBA00022927"/>
    </source>
</evidence>
<dbReference type="GO" id="GO:0010008">
    <property type="term" value="C:endosome membrane"/>
    <property type="evidence" value="ECO:0007669"/>
    <property type="project" value="UniProtKB-SubCell"/>
</dbReference>
<evidence type="ECO:0000256" key="6">
    <source>
        <dbReference type="ARBA" id="ARBA00023006"/>
    </source>
</evidence>
<feature type="compositionally biased region" description="Basic and acidic residues" evidence="10">
    <location>
        <begin position="7"/>
        <end position="23"/>
    </location>
</feature>
<keyword evidence="6" id="KW-0072">Autophagy</keyword>
<keyword evidence="5" id="KW-0653">Protein transport</keyword>
<reference evidence="12" key="2">
    <citation type="journal article" date="2022" name="Microbiol. Resour. Announc.">
        <title>Whole-Genome Sequence of Entomortierella parvispora E1425, a Mucoromycotan Fungus Associated with Burkholderiaceae-Related Endosymbiotic Bacteria.</title>
        <authorList>
            <person name="Herlambang A."/>
            <person name="Guo Y."/>
            <person name="Takashima Y."/>
            <person name="Narisawa K."/>
            <person name="Ohta H."/>
            <person name="Nishizawa T."/>
        </authorList>
    </citation>
    <scope>NUCLEOTIDE SEQUENCE</scope>
    <source>
        <strain evidence="12">E1425</strain>
    </source>
</reference>
<feature type="region of interest" description="Disordered" evidence="10">
    <location>
        <begin position="196"/>
        <end position="244"/>
    </location>
</feature>
<evidence type="ECO:0000256" key="4">
    <source>
        <dbReference type="ARBA" id="ARBA00022753"/>
    </source>
</evidence>
<evidence type="ECO:0000256" key="2">
    <source>
        <dbReference type="ARBA" id="ARBA00010883"/>
    </source>
</evidence>
<name>A0A9P3HHI8_9FUNG</name>
<comment type="subcellular location">
    <subcellularLocation>
        <location evidence="1">Endosome membrane</location>
        <topology evidence="1">Peripheral membrane protein</topology>
    </subcellularLocation>
</comment>
<feature type="region of interest" description="Disordered" evidence="10">
    <location>
        <begin position="390"/>
        <end position="490"/>
    </location>
</feature>
<dbReference type="InterPro" id="IPR044106">
    <property type="entry name" value="PX_Snx41/Atg20"/>
</dbReference>
<keyword evidence="13" id="KW-1185">Reference proteome</keyword>
<keyword evidence="7" id="KW-0446">Lipid-binding</keyword>
<dbReference type="GO" id="GO:0005829">
    <property type="term" value="C:cytosol"/>
    <property type="evidence" value="ECO:0007669"/>
    <property type="project" value="GOC"/>
</dbReference>
<evidence type="ECO:0000256" key="9">
    <source>
        <dbReference type="SAM" id="Coils"/>
    </source>
</evidence>
<feature type="coiled-coil region" evidence="9">
    <location>
        <begin position="523"/>
        <end position="550"/>
    </location>
</feature>
<dbReference type="Pfam" id="PF00787">
    <property type="entry name" value="PX"/>
    <property type="match status" value="1"/>
</dbReference>
<dbReference type="InterPro" id="IPR027267">
    <property type="entry name" value="AH/BAR_dom_sf"/>
</dbReference>
<feature type="region of interest" description="Disordered" evidence="10">
    <location>
        <begin position="1"/>
        <end position="32"/>
    </location>
</feature>
<feature type="compositionally biased region" description="Polar residues" evidence="10">
    <location>
        <begin position="474"/>
        <end position="486"/>
    </location>
</feature>
<dbReference type="GO" id="GO:0015031">
    <property type="term" value="P:protein transport"/>
    <property type="evidence" value="ECO:0007669"/>
    <property type="project" value="UniProtKB-KW"/>
</dbReference>
<proteinExistence type="inferred from homology"/>
<evidence type="ECO:0000256" key="3">
    <source>
        <dbReference type="ARBA" id="ARBA00022448"/>
    </source>
</evidence>
<evidence type="ECO:0000256" key="1">
    <source>
        <dbReference type="ARBA" id="ARBA00004481"/>
    </source>
</evidence>
<dbReference type="GO" id="GO:0006914">
    <property type="term" value="P:autophagy"/>
    <property type="evidence" value="ECO:0007669"/>
    <property type="project" value="UniProtKB-KW"/>
</dbReference>
<protein>
    <submittedName>
        <fullName evidence="12">Sorting nexin-41/42</fullName>
    </submittedName>
</protein>
<dbReference type="InterPro" id="IPR051079">
    <property type="entry name" value="Sorting_Nexin_Autophagy"/>
</dbReference>
<feature type="compositionally biased region" description="Polar residues" evidence="10">
    <location>
        <begin position="396"/>
        <end position="441"/>
    </location>
</feature>
<sequence length="600" mass="66189">MSFSDSEDSHSHSNSHRQDEHRPHTPPPHEPYTAFTTIPRAAPGTTCCSVSTLLHQPHTTLFVTSATKVADGLTASAFVAYTIKIGDNEVKRRYSEFESLRKVLCRIYPTLIVPPIPEKHSISNYANIQNKSKEDAAMVEKRKRMLQKFLNRLAKHEILSYEHVFHRFLEAGVSWSELMHCPPISTLPKNPLNATLTASSSSASLTRSPSLPASPTASSSQSSPGPSNPAGAVAPPPLRQPDPRFIDSEVFTQKFSNQLSGSMDRSQKKVVRKLGEIANDNSDLGATLNGFSLSESECVPLANAIEKIGQAVDSSFMATTALMQALEVNVNEPMQEYVQYASIIKSILKFRHQKHIQSESTADLLESKRSSLENLERMETEAKRIEDALKRERSATGGSASIPASTSQRSETVQEESLSGDAQSISEEGTFTNEPESTVTNDEAESESHNPYARTSASSTATAVDPSNPYAQLPPSNNPYAHTHTQPGVAKRRSTRLNVFSALSHTLHGIIDVDPEATRRNNIGKTRDAIVQLEEQLETTNADLEKISRAVQGDLDRFQRQKIKDLREVLLAYAKAHQKWCQKNLGSWQEAKDNVEQIPV</sequence>